<reference evidence="2" key="1">
    <citation type="submission" date="2022-07" db="EMBL/GenBank/DDBJ databases">
        <title>Complete Genome Sequence of the Radioresistant Bacterium Deinococcus aetherius ST0316, Isolated from the Air Dust collected in Lower Stratosphere above Japan.</title>
        <authorList>
            <person name="Satoh K."/>
            <person name="Hagiwara K."/>
            <person name="Katsumata K."/>
            <person name="Kubo A."/>
            <person name="Yokobori S."/>
            <person name="Yamagishi A."/>
            <person name="Oono Y."/>
            <person name="Narumi I."/>
        </authorList>
    </citation>
    <scope>NUCLEOTIDE SEQUENCE</scope>
    <source>
        <strain evidence="2">ST0316</strain>
    </source>
</reference>
<protein>
    <submittedName>
        <fullName evidence="2">Uncharacterized protein</fullName>
    </submittedName>
</protein>
<keyword evidence="3" id="KW-1185">Reference proteome</keyword>
<dbReference type="EMBL" id="AP026560">
    <property type="protein sequence ID" value="BDP41057.1"/>
    <property type="molecule type" value="Genomic_DNA"/>
</dbReference>
<evidence type="ECO:0000256" key="1">
    <source>
        <dbReference type="SAM" id="MobiDB-lite"/>
    </source>
</evidence>
<accession>A0ABM8ABD0</accession>
<gene>
    <name evidence="2" type="ORF">DAETH_10260</name>
</gene>
<evidence type="ECO:0000313" key="3">
    <source>
        <dbReference type="Proteomes" id="UP001064971"/>
    </source>
</evidence>
<dbReference type="InterPro" id="IPR005801">
    <property type="entry name" value="ADC_synthase"/>
</dbReference>
<proteinExistence type="predicted"/>
<sequence length="222" mass="23457">MALLESLGPVTSCGRFSLLSAWPVRVQGGVPERPGRDALFPAWLGGLKCGAARASGLRTPDPEGEPGWWGLHPSGPVWGREAGTLEAVGEAGHVDWAAVLSRGPASLPTLDALPFGADDGRRKRPGGRAGVDGERFPGRVPAMAGGEPQLFMAFLDLSREVVVSCSPERRVLWEGVSARPSAGIRRRGDTPEEDAALVWPDQGPTRRAAGSPPPPWRAVKPQ</sequence>
<feature type="region of interest" description="Disordered" evidence="1">
    <location>
        <begin position="180"/>
        <end position="222"/>
    </location>
</feature>
<dbReference type="Gene3D" id="3.60.120.10">
    <property type="entry name" value="Anthranilate synthase"/>
    <property type="match status" value="1"/>
</dbReference>
<dbReference type="Proteomes" id="UP001064971">
    <property type="component" value="Chromosome"/>
</dbReference>
<dbReference type="SUPFAM" id="SSF56322">
    <property type="entry name" value="ADC synthase"/>
    <property type="match status" value="1"/>
</dbReference>
<dbReference type="RefSeq" id="WP_319993732.1">
    <property type="nucleotide sequence ID" value="NZ_AP026560.1"/>
</dbReference>
<organism evidence="2 3">
    <name type="scientific">Deinococcus aetherius</name>
    <dbReference type="NCBI Taxonomy" id="200252"/>
    <lineage>
        <taxon>Bacteria</taxon>
        <taxon>Thermotogati</taxon>
        <taxon>Deinococcota</taxon>
        <taxon>Deinococci</taxon>
        <taxon>Deinococcales</taxon>
        <taxon>Deinococcaceae</taxon>
        <taxon>Deinococcus</taxon>
    </lineage>
</organism>
<feature type="region of interest" description="Disordered" evidence="1">
    <location>
        <begin position="111"/>
        <end position="134"/>
    </location>
</feature>
<name>A0ABM8ABD0_9DEIO</name>
<evidence type="ECO:0000313" key="2">
    <source>
        <dbReference type="EMBL" id="BDP41057.1"/>
    </source>
</evidence>